<name>A0A838L949_9SPHN</name>
<dbReference type="CDD" id="cd13400">
    <property type="entry name" value="LT_IagB-like"/>
    <property type="match status" value="1"/>
</dbReference>
<proteinExistence type="predicted"/>
<accession>A0A838L949</accession>
<dbReference type="AlphaFoldDB" id="A0A838L949"/>
<sequence length="151" mass="17250">MARTSPALAQEFELARCIRRVAGGRTWLEKTLWGLRDQEGGWNGAQILNSDGSFDLGPLQINSRWISRIAVMTDRPAASVRWWLVHDTCFNVDAARWIFLSGLGPRVDYWRAVGAYHSPTVWRQRMYASGVADRLQRRFGPAIFSSRGRIR</sequence>
<protein>
    <submittedName>
        <fullName evidence="1">Lytic transglycosylase domain-containing protein</fullName>
    </submittedName>
</protein>
<gene>
    <name evidence="1" type="ORF">HZF05_14195</name>
</gene>
<organism evidence="1 2">
    <name type="scientific">Sphingomonas chungangi</name>
    <dbReference type="NCBI Taxonomy" id="2683589"/>
    <lineage>
        <taxon>Bacteria</taxon>
        <taxon>Pseudomonadati</taxon>
        <taxon>Pseudomonadota</taxon>
        <taxon>Alphaproteobacteria</taxon>
        <taxon>Sphingomonadales</taxon>
        <taxon>Sphingomonadaceae</taxon>
        <taxon>Sphingomonas</taxon>
    </lineage>
</organism>
<dbReference type="Proteomes" id="UP000570166">
    <property type="component" value="Unassembled WGS sequence"/>
</dbReference>
<dbReference type="InterPro" id="IPR023346">
    <property type="entry name" value="Lysozyme-like_dom_sf"/>
</dbReference>
<evidence type="ECO:0000313" key="1">
    <source>
        <dbReference type="EMBL" id="MBA2935235.1"/>
    </source>
</evidence>
<reference evidence="1 2" key="1">
    <citation type="submission" date="2020-07" db="EMBL/GenBank/DDBJ databases">
        <authorList>
            <person name="Sun Q."/>
        </authorList>
    </citation>
    <scope>NUCLEOTIDE SEQUENCE [LARGE SCALE GENOMIC DNA]</scope>
    <source>
        <strain evidence="1 2">CGMCC 1.13654</strain>
    </source>
</reference>
<dbReference type="EMBL" id="JACEIB010000024">
    <property type="protein sequence ID" value="MBA2935235.1"/>
    <property type="molecule type" value="Genomic_DNA"/>
</dbReference>
<comment type="caution">
    <text evidence="1">The sequence shown here is derived from an EMBL/GenBank/DDBJ whole genome shotgun (WGS) entry which is preliminary data.</text>
</comment>
<dbReference type="SUPFAM" id="SSF53955">
    <property type="entry name" value="Lysozyme-like"/>
    <property type="match status" value="1"/>
</dbReference>
<evidence type="ECO:0000313" key="2">
    <source>
        <dbReference type="Proteomes" id="UP000570166"/>
    </source>
</evidence>
<keyword evidence="2" id="KW-1185">Reference proteome</keyword>